<dbReference type="RefSeq" id="WP_354614287.1">
    <property type="nucleotide sequence ID" value="NZ_JBEXAE010000002.1"/>
</dbReference>
<dbReference type="SUPFAM" id="SSF52402">
    <property type="entry name" value="Adenine nucleotide alpha hydrolases-like"/>
    <property type="match status" value="2"/>
</dbReference>
<evidence type="ECO:0000259" key="2">
    <source>
        <dbReference type="Pfam" id="PF00582"/>
    </source>
</evidence>
<dbReference type="Proteomes" id="UP001549799">
    <property type="component" value="Unassembled WGS sequence"/>
</dbReference>
<dbReference type="InterPro" id="IPR006015">
    <property type="entry name" value="Universal_stress_UspA"/>
</dbReference>
<reference evidence="3 4" key="1">
    <citation type="submission" date="2024-07" db="EMBL/GenBank/DDBJ databases">
        <title>The genome sequence of type strain Sediminicola arcticus GDMCC 1.2805.</title>
        <authorList>
            <person name="Liu Y."/>
        </authorList>
    </citation>
    <scope>NUCLEOTIDE SEQUENCE [LARGE SCALE GENOMIC DNA]</scope>
    <source>
        <strain evidence="3 4">GDMCC 1.2805</strain>
    </source>
</reference>
<evidence type="ECO:0000313" key="4">
    <source>
        <dbReference type="Proteomes" id="UP001549799"/>
    </source>
</evidence>
<gene>
    <name evidence="3" type="ORF">ABXZ36_04500</name>
</gene>
<dbReference type="PANTHER" id="PTHR46268:SF6">
    <property type="entry name" value="UNIVERSAL STRESS PROTEIN UP12"/>
    <property type="match status" value="1"/>
</dbReference>
<comment type="caution">
    <text evidence="3">The sequence shown here is derived from an EMBL/GenBank/DDBJ whole genome shotgun (WGS) entry which is preliminary data.</text>
</comment>
<dbReference type="EMBL" id="JBEXAE010000002">
    <property type="protein sequence ID" value="MET6989906.1"/>
    <property type="molecule type" value="Genomic_DNA"/>
</dbReference>
<comment type="similarity">
    <text evidence="1">Belongs to the universal stress protein A family.</text>
</comment>
<proteinExistence type="inferred from homology"/>
<dbReference type="PANTHER" id="PTHR46268">
    <property type="entry name" value="STRESS RESPONSE PROTEIN NHAX"/>
    <property type="match status" value="1"/>
</dbReference>
<dbReference type="Pfam" id="PF00582">
    <property type="entry name" value="Usp"/>
    <property type="match status" value="1"/>
</dbReference>
<dbReference type="Gene3D" id="3.40.50.12370">
    <property type="match status" value="1"/>
</dbReference>
<dbReference type="InterPro" id="IPR006016">
    <property type="entry name" value="UspA"/>
</dbReference>
<name>A0ABV2SRY5_9FLAO</name>
<sequence length="282" mass="31974">MKNILIPTDFSEDSLNAVTYALELLKTSPCNFYLLHVHDMSGYDFQGLNYTASSDVIVEDVIAVAKKKLYDFLKKVVSMAKTQKHQFYPLYDQGFFIESVRRNIEERKIDLIVMGTKGTSGALGDVIGSNTGDVITKVKCNTLAVPVKATFSNLKEIAFPTDYNIFYSARILSALSHLLQTNKAYVRVMHASKSGQLLTDSQIKNKEYLEDYLNETFEKKNSFHYITNKNVTAAVQCFVESRNIDLLVMVARNLNFLQQIVLSNKVEKISFHTKVPFLVIHD</sequence>
<accession>A0ABV2SRY5</accession>
<organism evidence="3 4">
    <name type="scientific">Sediminicola arcticus</name>
    <dbReference type="NCBI Taxonomy" id="1574308"/>
    <lineage>
        <taxon>Bacteria</taxon>
        <taxon>Pseudomonadati</taxon>
        <taxon>Bacteroidota</taxon>
        <taxon>Flavobacteriia</taxon>
        <taxon>Flavobacteriales</taxon>
        <taxon>Flavobacteriaceae</taxon>
        <taxon>Sediminicola</taxon>
    </lineage>
</organism>
<feature type="domain" description="UspA" evidence="2">
    <location>
        <begin position="1"/>
        <end position="146"/>
    </location>
</feature>
<dbReference type="PRINTS" id="PR01438">
    <property type="entry name" value="UNVRSLSTRESS"/>
</dbReference>
<evidence type="ECO:0000313" key="3">
    <source>
        <dbReference type="EMBL" id="MET6989906.1"/>
    </source>
</evidence>
<dbReference type="CDD" id="cd00293">
    <property type="entry name" value="USP-like"/>
    <property type="match status" value="1"/>
</dbReference>
<evidence type="ECO:0000256" key="1">
    <source>
        <dbReference type="ARBA" id="ARBA00008791"/>
    </source>
</evidence>
<keyword evidence="4" id="KW-1185">Reference proteome</keyword>
<protein>
    <submittedName>
        <fullName evidence="3">Universal stress protein</fullName>
    </submittedName>
</protein>